<dbReference type="Gene3D" id="3.40.50.720">
    <property type="entry name" value="NAD(P)-binding Rossmann-like Domain"/>
    <property type="match status" value="1"/>
</dbReference>
<dbReference type="GO" id="GO:0005737">
    <property type="term" value="C:cytoplasm"/>
    <property type="evidence" value="ECO:0007669"/>
    <property type="project" value="TreeGrafter"/>
</dbReference>
<protein>
    <recommendedName>
        <fullName evidence="5">Malonyl-CoA:ACP transacylase (MAT) domain-containing protein</fullName>
    </recommendedName>
</protein>
<sequence>MIRHGQSVWPISTRQHGSLSLYSPQGELDVILSTYPLTPFITALCSVCLLSKHSRPIHTLVVFGAGQQAYYHIRLALKVHGHAIKKVHVVNHRFSDTAAHFLRNFSTIPRAIKQEEGWENAEFGILTPAFHDYHRLLTEQPLFPGEIPTSRAGRRTGRFVIAVGGTNPHQREIPAELVAQAVKFHENPRRHFHKHANEGDVVIVDSLEGGIKHAGEIVHGNVKPSQLVEPGELVMLQRMAVSDAESTPSQSTDETSLTSVNIQATSSSSKKSLLSLSHRKKSKHDERETVVACVDSPPSVTLYGDVGAIEAREKMITADGKVARKLKVSTAFHSPHMRSVSGGYLE</sequence>
<proteinExistence type="inferred from homology"/>
<comment type="caution">
    <text evidence="3">The sequence shown here is derived from an EMBL/GenBank/DDBJ whole genome shotgun (WGS) entry which is preliminary data.</text>
</comment>
<dbReference type="InterPro" id="IPR001227">
    <property type="entry name" value="Ac_transferase_dom_sf"/>
</dbReference>
<evidence type="ECO:0000256" key="2">
    <source>
        <dbReference type="SAM" id="MobiDB-lite"/>
    </source>
</evidence>
<reference evidence="3" key="1">
    <citation type="journal article" date="2021" name="J Fungi (Basel)">
        <title>Genomic and Metabolomic Analyses of the Marine Fungus Emericellopsis cladophorae: Insights into Saltwater Adaptability Mechanisms and Its Biosynthetic Potential.</title>
        <authorList>
            <person name="Goncalves M.F.M."/>
            <person name="Hilario S."/>
            <person name="Van de Peer Y."/>
            <person name="Esteves A.C."/>
            <person name="Alves A."/>
        </authorList>
    </citation>
    <scope>NUCLEOTIDE SEQUENCE</scope>
    <source>
        <strain evidence="3">MUM 19.33</strain>
    </source>
</reference>
<evidence type="ECO:0000313" key="4">
    <source>
        <dbReference type="Proteomes" id="UP001055219"/>
    </source>
</evidence>
<dbReference type="PANTHER" id="PTHR13812:SF19">
    <property type="entry name" value="KETIMINE REDUCTASE MU-CRYSTALLIN"/>
    <property type="match status" value="1"/>
</dbReference>
<dbReference type="InterPro" id="IPR036291">
    <property type="entry name" value="NAD(P)-bd_dom_sf"/>
</dbReference>
<feature type="region of interest" description="Disordered" evidence="2">
    <location>
        <begin position="241"/>
        <end position="289"/>
    </location>
</feature>
<dbReference type="InterPro" id="IPR003462">
    <property type="entry name" value="ODC_Mu_crystall"/>
</dbReference>
<keyword evidence="4" id="KW-1185">Reference proteome</keyword>
<dbReference type="AlphaFoldDB" id="A0A9Q0BER9"/>
<dbReference type="EMBL" id="JAGIXG020000017">
    <property type="protein sequence ID" value="KAI6781895.1"/>
    <property type="molecule type" value="Genomic_DNA"/>
</dbReference>
<dbReference type="OrthoDB" id="41492at2759"/>
<comment type="similarity">
    <text evidence="1">Belongs to the ornithine cyclodeaminase/mu-crystallin family.</text>
</comment>
<reference evidence="3" key="2">
    <citation type="submission" date="2022-07" db="EMBL/GenBank/DDBJ databases">
        <authorList>
            <person name="Goncalves M.F.M."/>
            <person name="Hilario S."/>
            <person name="Van De Peer Y."/>
            <person name="Esteves A.C."/>
            <person name="Alves A."/>
        </authorList>
    </citation>
    <scope>NUCLEOTIDE SEQUENCE</scope>
    <source>
        <strain evidence="3">MUM 19.33</strain>
    </source>
</reference>
<dbReference type="Gene3D" id="3.40.366.10">
    <property type="entry name" value="Malonyl-Coenzyme A Acyl Carrier Protein, domain 2"/>
    <property type="match status" value="1"/>
</dbReference>
<dbReference type="GO" id="GO:0016740">
    <property type="term" value="F:transferase activity"/>
    <property type="evidence" value="ECO:0007669"/>
    <property type="project" value="InterPro"/>
</dbReference>
<dbReference type="GeneID" id="75831591"/>
<dbReference type="RefSeq" id="XP_051362751.1">
    <property type="nucleotide sequence ID" value="XM_051505843.1"/>
</dbReference>
<dbReference type="PANTHER" id="PTHR13812">
    <property type="entry name" value="KETIMINE REDUCTASE MU-CRYSTALLIN"/>
    <property type="match status" value="1"/>
</dbReference>
<evidence type="ECO:0008006" key="5">
    <source>
        <dbReference type="Google" id="ProtNLM"/>
    </source>
</evidence>
<feature type="compositionally biased region" description="Polar residues" evidence="2">
    <location>
        <begin position="244"/>
        <end position="265"/>
    </location>
</feature>
<feature type="compositionally biased region" description="Low complexity" evidence="2">
    <location>
        <begin position="266"/>
        <end position="276"/>
    </location>
</feature>
<dbReference type="Proteomes" id="UP001055219">
    <property type="component" value="Unassembled WGS sequence"/>
</dbReference>
<dbReference type="SUPFAM" id="SSF51735">
    <property type="entry name" value="NAD(P)-binding Rossmann-fold domains"/>
    <property type="match status" value="1"/>
</dbReference>
<organism evidence="3 4">
    <name type="scientific">Emericellopsis cladophorae</name>
    <dbReference type="NCBI Taxonomy" id="2686198"/>
    <lineage>
        <taxon>Eukaryota</taxon>
        <taxon>Fungi</taxon>
        <taxon>Dikarya</taxon>
        <taxon>Ascomycota</taxon>
        <taxon>Pezizomycotina</taxon>
        <taxon>Sordariomycetes</taxon>
        <taxon>Hypocreomycetidae</taxon>
        <taxon>Hypocreales</taxon>
        <taxon>Bionectriaceae</taxon>
        <taxon>Emericellopsis</taxon>
    </lineage>
</organism>
<name>A0A9Q0BER9_9HYPO</name>
<evidence type="ECO:0000313" key="3">
    <source>
        <dbReference type="EMBL" id="KAI6781895.1"/>
    </source>
</evidence>
<accession>A0A9Q0BER9</accession>
<evidence type="ECO:0000256" key="1">
    <source>
        <dbReference type="ARBA" id="ARBA00008903"/>
    </source>
</evidence>
<gene>
    <name evidence="3" type="ORF">J7T54_005105</name>
</gene>